<protein>
    <submittedName>
        <fullName evidence="1">Uncharacterized protein</fullName>
    </submittedName>
</protein>
<organism evidence="1 2">
    <name type="scientific">Arenimonas composti TR7-09 = DSM 18010</name>
    <dbReference type="NCBI Taxonomy" id="1121013"/>
    <lineage>
        <taxon>Bacteria</taxon>
        <taxon>Pseudomonadati</taxon>
        <taxon>Pseudomonadota</taxon>
        <taxon>Gammaproteobacteria</taxon>
        <taxon>Lysobacterales</taxon>
        <taxon>Lysobacteraceae</taxon>
        <taxon>Arenimonas</taxon>
    </lineage>
</organism>
<name>A0A091BA47_9GAMM</name>
<dbReference type="STRING" id="1121013.GCA_000426365_02844"/>
<dbReference type="Proteomes" id="UP000029391">
    <property type="component" value="Unassembled WGS sequence"/>
</dbReference>
<evidence type="ECO:0000313" key="1">
    <source>
        <dbReference type="EMBL" id="KFN49513.1"/>
    </source>
</evidence>
<proteinExistence type="predicted"/>
<comment type="caution">
    <text evidence="1">The sequence shown here is derived from an EMBL/GenBank/DDBJ whole genome shotgun (WGS) entry which is preliminary data.</text>
</comment>
<evidence type="ECO:0000313" key="2">
    <source>
        <dbReference type="Proteomes" id="UP000029391"/>
    </source>
</evidence>
<gene>
    <name evidence="1" type="ORF">P873_10185</name>
</gene>
<sequence>MSRVRAILRKHTDALDPVQLAYSDALPNPAAISTELGPEGVAELFMEIAGVADERALREREGCTDHDLLDDYWREMSRLASLIPWLARRYPVPVLAGLAHPNRAVRLHVAGAIERVPFRPAPRRCDGRSSGSRTTRRAA</sequence>
<dbReference type="EMBL" id="AWXU01000033">
    <property type="protein sequence ID" value="KFN49513.1"/>
    <property type="molecule type" value="Genomic_DNA"/>
</dbReference>
<keyword evidence="2" id="KW-1185">Reference proteome</keyword>
<reference evidence="1 2" key="1">
    <citation type="submission" date="2013-09" db="EMBL/GenBank/DDBJ databases">
        <title>Genome sequencing of Arenimonas composti.</title>
        <authorList>
            <person name="Chen F."/>
            <person name="Wang G."/>
        </authorList>
    </citation>
    <scope>NUCLEOTIDE SEQUENCE [LARGE SCALE GENOMIC DNA]</scope>
    <source>
        <strain evidence="1 2">TR7-09</strain>
    </source>
</reference>
<dbReference type="AlphaFoldDB" id="A0A091BA47"/>
<accession>A0A091BA47</accession>